<evidence type="ECO:0000313" key="3">
    <source>
        <dbReference type="Proteomes" id="UP000307000"/>
    </source>
</evidence>
<organism evidence="2 3">
    <name type="scientific">Glutamicibacter creatinolyticus</name>
    <dbReference type="NCBI Taxonomy" id="162496"/>
    <lineage>
        <taxon>Bacteria</taxon>
        <taxon>Bacillati</taxon>
        <taxon>Actinomycetota</taxon>
        <taxon>Actinomycetes</taxon>
        <taxon>Micrococcales</taxon>
        <taxon>Micrococcaceae</taxon>
        <taxon>Glutamicibacter</taxon>
    </lineage>
</organism>
<dbReference type="AlphaFoldDB" id="A0A5B7WVL3"/>
<dbReference type="EMBL" id="CP034412">
    <property type="protein sequence ID" value="QCY47932.1"/>
    <property type="molecule type" value="Genomic_DNA"/>
</dbReference>
<dbReference type="RefSeq" id="WP_138176904.1">
    <property type="nucleotide sequence ID" value="NZ_CP034412.1"/>
</dbReference>
<proteinExistence type="predicted"/>
<accession>A0A5B7WVL3</accession>
<dbReference type="InterPro" id="IPR000182">
    <property type="entry name" value="GNAT_dom"/>
</dbReference>
<dbReference type="SUPFAM" id="SSF55729">
    <property type="entry name" value="Acyl-CoA N-acyltransferases (Nat)"/>
    <property type="match status" value="1"/>
</dbReference>
<evidence type="ECO:0000259" key="1">
    <source>
        <dbReference type="PROSITE" id="PS51186"/>
    </source>
</evidence>
<dbReference type="InterPro" id="IPR016181">
    <property type="entry name" value="Acyl_CoA_acyltransferase"/>
</dbReference>
<name>A0A5B7WVL3_9MICC</name>
<dbReference type="Proteomes" id="UP000307000">
    <property type="component" value="Chromosome"/>
</dbReference>
<protein>
    <submittedName>
        <fullName evidence="2">GNAT family N-acetyltransferase</fullName>
    </submittedName>
</protein>
<reference evidence="2 3" key="1">
    <citation type="submission" date="2018-12" db="EMBL/GenBank/DDBJ databases">
        <title>Complete Genome Sequence of Glutamicibacter creatinolyticus strain LGCM259,isolated from an abscess of a 12-year-old mare in Italy.</title>
        <authorList>
            <person name="Santos R.G."/>
            <person name="Silva A.L."/>
            <person name="Seyffert N."/>
            <person name="Castro T.L.P."/>
            <person name="Attili A.R."/>
            <person name="Rifici C."/>
            <person name="Mazzullo G."/>
            <person name="Brenig B."/>
            <person name="Venanzi F."/>
            <person name="Azevedo V."/>
        </authorList>
    </citation>
    <scope>NUCLEOTIDE SEQUENCE [LARGE SCALE GENOMIC DNA]</scope>
    <source>
        <strain evidence="2 3">LGCM 259</strain>
    </source>
</reference>
<dbReference type="CDD" id="cd04301">
    <property type="entry name" value="NAT_SF"/>
    <property type="match status" value="1"/>
</dbReference>
<gene>
    <name evidence="2" type="ORF">GcLGCM259_2223</name>
</gene>
<dbReference type="Gene3D" id="3.40.630.30">
    <property type="match status" value="1"/>
</dbReference>
<dbReference type="GO" id="GO:0016747">
    <property type="term" value="F:acyltransferase activity, transferring groups other than amino-acyl groups"/>
    <property type="evidence" value="ECO:0007669"/>
    <property type="project" value="InterPro"/>
</dbReference>
<evidence type="ECO:0000313" key="2">
    <source>
        <dbReference type="EMBL" id="QCY47932.1"/>
    </source>
</evidence>
<dbReference type="KEGG" id="gcr:GcLGCM259_2223"/>
<dbReference type="Pfam" id="PF00583">
    <property type="entry name" value="Acetyltransf_1"/>
    <property type="match status" value="1"/>
</dbReference>
<keyword evidence="3" id="KW-1185">Reference proteome</keyword>
<feature type="domain" description="N-acetyltransferase" evidence="1">
    <location>
        <begin position="19"/>
        <end position="187"/>
    </location>
</feature>
<sequence length="193" mass="21701">MALVTVTYLQQTDPSQLVPSSRPLPEDARIDWVQQITPEFSRFLYLGVGSELHWADRLVLTRRQWLEQLRAPGSETHVLYRHGAPQGYIELAAVPGTAGTEVEIFYFGLFPQAIGQGLGGALLTEGIRRAWTLDERHAGMAPVSRVWLHTCSLDGQQALPNYQARGFTVYDVQEEQTEVRDPSKDLWPDASRV</sequence>
<dbReference type="PROSITE" id="PS51186">
    <property type="entry name" value="GNAT"/>
    <property type="match status" value="1"/>
</dbReference>
<keyword evidence="2" id="KW-0808">Transferase</keyword>